<organism evidence="1 2">
    <name type="scientific">Auriscalpium vulgare</name>
    <dbReference type="NCBI Taxonomy" id="40419"/>
    <lineage>
        <taxon>Eukaryota</taxon>
        <taxon>Fungi</taxon>
        <taxon>Dikarya</taxon>
        <taxon>Basidiomycota</taxon>
        <taxon>Agaricomycotina</taxon>
        <taxon>Agaricomycetes</taxon>
        <taxon>Russulales</taxon>
        <taxon>Auriscalpiaceae</taxon>
        <taxon>Auriscalpium</taxon>
    </lineage>
</organism>
<comment type="caution">
    <text evidence="1">The sequence shown here is derived from an EMBL/GenBank/DDBJ whole genome shotgun (WGS) entry which is preliminary data.</text>
</comment>
<protein>
    <submittedName>
        <fullName evidence="1">Uncharacterized protein</fullName>
    </submittedName>
</protein>
<reference evidence="1" key="2">
    <citation type="journal article" date="2022" name="New Phytol.">
        <title>Evolutionary transition to the ectomycorrhizal habit in the genomes of a hyperdiverse lineage of mushroom-forming fungi.</title>
        <authorList>
            <person name="Looney B."/>
            <person name="Miyauchi S."/>
            <person name="Morin E."/>
            <person name="Drula E."/>
            <person name="Courty P.E."/>
            <person name="Kohler A."/>
            <person name="Kuo A."/>
            <person name="LaButti K."/>
            <person name="Pangilinan J."/>
            <person name="Lipzen A."/>
            <person name="Riley R."/>
            <person name="Andreopoulos W."/>
            <person name="He G."/>
            <person name="Johnson J."/>
            <person name="Nolan M."/>
            <person name="Tritt A."/>
            <person name="Barry K.W."/>
            <person name="Grigoriev I.V."/>
            <person name="Nagy L.G."/>
            <person name="Hibbett D."/>
            <person name="Henrissat B."/>
            <person name="Matheny P.B."/>
            <person name="Labbe J."/>
            <person name="Martin F.M."/>
        </authorList>
    </citation>
    <scope>NUCLEOTIDE SEQUENCE</scope>
    <source>
        <strain evidence="1">FP105234-sp</strain>
    </source>
</reference>
<evidence type="ECO:0000313" key="1">
    <source>
        <dbReference type="EMBL" id="KAI0041917.1"/>
    </source>
</evidence>
<name>A0ACB8RD71_9AGAM</name>
<proteinExistence type="predicted"/>
<evidence type="ECO:0000313" key="2">
    <source>
        <dbReference type="Proteomes" id="UP000814033"/>
    </source>
</evidence>
<gene>
    <name evidence="1" type="ORF">FA95DRAFT_635956</name>
</gene>
<dbReference type="Proteomes" id="UP000814033">
    <property type="component" value="Unassembled WGS sequence"/>
</dbReference>
<sequence length="169" mass="19185">MMGAALLDKLVFNPAKDTLIHLGDVSAKGTESGSISVLSFMTKNNITGVRGNHDQKVLEWRAWVDWIKSLGKGTGALWLDDVDMQWEAARKDPMIDEEEWVIAQKKSNEGEETWWDRVPDGWQMFSEHYHIARSITKAETLAVRSFARNIKSAPTPCSFTYGFPTPWRV</sequence>
<reference evidence="1" key="1">
    <citation type="submission" date="2021-02" db="EMBL/GenBank/DDBJ databases">
        <authorList>
            <consortium name="DOE Joint Genome Institute"/>
            <person name="Ahrendt S."/>
            <person name="Looney B.P."/>
            <person name="Miyauchi S."/>
            <person name="Morin E."/>
            <person name="Drula E."/>
            <person name="Courty P.E."/>
            <person name="Chicoki N."/>
            <person name="Fauchery L."/>
            <person name="Kohler A."/>
            <person name="Kuo A."/>
            <person name="Labutti K."/>
            <person name="Pangilinan J."/>
            <person name="Lipzen A."/>
            <person name="Riley R."/>
            <person name="Andreopoulos W."/>
            <person name="He G."/>
            <person name="Johnson J."/>
            <person name="Barry K.W."/>
            <person name="Grigoriev I.V."/>
            <person name="Nagy L."/>
            <person name="Hibbett D."/>
            <person name="Henrissat B."/>
            <person name="Matheny P.B."/>
            <person name="Labbe J."/>
            <person name="Martin F."/>
        </authorList>
    </citation>
    <scope>NUCLEOTIDE SEQUENCE</scope>
    <source>
        <strain evidence="1">FP105234-sp</strain>
    </source>
</reference>
<keyword evidence="2" id="KW-1185">Reference proteome</keyword>
<accession>A0ACB8RD71</accession>
<dbReference type="EMBL" id="MU276094">
    <property type="protein sequence ID" value="KAI0041917.1"/>
    <property type="molecule type" value="Genomic_DNA"/>
</dbReference>